<sequence>MPSSWSSNFTACLRASLETAACVLESLAVILVNGLGTLASVFCVSGITSQLTYFP</sequence>
<protein>
    <submittedName>
        <fullName evidence="1">Uncharacterized protein</fullName>
    </submittedName>
</protein>
<keyword evidence="2" id="KW-1185">Reference proteome</keyword>
<organism evidence="1 2">
    <name type="scientific">Colletotrichum chrysophilum</name>
    <dbReference type="NCBI Taxonomy" id="1836956"/>
    <lineage>
        <taxon>Eukaryota</taxon>
        <taxon>Fungi</taxon>
        <taxon>Dikarya</taxon>
        <taxon>Ascomycota</taxon>
        <taxon>Pezizomycotina</taxon>
        <taxon>Sordariomycetes</taxon>
        <taxon>Hypocreomycetidae</taxon>
        <taxon>Glomerellales</taxon>
        <taxon>Glomerellaceae</taxon>
        <taxon>Colletotrichum</taxon>
        <taxon>Colletotrichum gloeosporioides species complex</taxon>
    </lineage>
</organism>
<evidence type="ECO:0000313" key="2">
    <source>
        <dbReference type="Proteomes" id="UP001243330"/>
    </source>
</evidence>
<comment type="caution">
    <text evidence="1">The sequence shown here is derived from an EMBL/GenBank/DDBJ whole genome shotgun (WGS) entry which is preliminary data.</text>
</comment>
<dbReference type="EMBL" id="JAQOWY010000218">
    <property type="protein sequence ID" value="KAK1846971.1"/>
    <property type="molecule type" value="Genomic_DNA"/>
</dbReference>
<gene>
    <name evidence="1" type="ORF">CCHR01_10424</name>
</gene>
<dbReference type="Proteomes" id="UP001243330">
    <property type="component" value="Unassembled WGS sequence"/>
</dbReference>
<dbReference type="AlphaFoldDB" id="A0AAD9AF34"/>
<reference evidence="1" key="1">
    <citation type="submission" date="2023-01" db="EMBL/GenBank/DDBJ databases">
        <title>Colletotrichum chrysophilum M932 genome sequence.</title>
        <authorList>
            <person name="Baroncelli R."/>
        </authorList>
    </citation>
    <scope>NUCLEOTIDE SEQUENCE</scope>
    <source>
        <strain evidence="1">M932</strain>
    </source>
</reference>
<proteinExistence type="predicted"/>
<name>A0AAD9AF34_9PEZI</name>
<evidence type="ECO:0000313" key="1">
    <source>
        <dbReference type="EMBL" id="KAK1846971.1"/>
    </source>
</evidence>
<accession>A0AAD9AF34</accession>